<dbReference type="EMBL" id="BTGD01000001">
    <property type="protein sequence ID" value="GMM53739.1"/>
    <property type="molecule type" value="Genomic_DNA"/>
</dbReference>
<dbReference type="AlphaFoldDB" id="A0AAV5RQC4"/>
<comment type="caution">
    <text evidence="3">The sequence shown here is derived from an EMBL/GenBank/DDBJ whole genome shotgun (WGS) entry which is preliminary data.</text>
</comment>
<dbReference type="PANTHER" id="PTHR46188">
    <property type="entry name" value="BOLA-LIKE PROTEIN 3"/>
    <property type="match status" value="1"/>
</dbReference>
<dbReference type="GO" id="GO:0005759">
    <property type="term" value="C:mitochondrial matrix"/>
    <property type="evidence" value="ECO:0007669"/>
    <property type="project" value="TreeGrafter"/>
</dbReference>
<evidence type="ECO:0000256" key="2">
    <source>
        <dbReference type="RuleBase" id="RU003860"/>
    </source>
</evidence>
<organism evidence="3 4">
    <name type="scientific">Maudiozyma humilis</name>
    <name type="common">Sour dough yeast</name>
    <name type="synonym">Kazachstania humilis</name>
    <dbReference type="NCBI Taxonomy" id="51915"/>
    <lineage>
        <taxon>Eukaryota</taxon>
        <taxon>Fungi</taxon>
        <taxon>Dikarya</taxon>
        <taxon>Ascomycota</taxon>
        <taxon>Saccharomycotina</taxon>
        <taxon>Saccharomycetes</taxon>
        <taxon>Saccharomycetales</taxon>
        <taxon>Saccharomycetaceae</taxon>
        <taxon>Maudiozyma</taxon>
    </lineage>
</organism>
<dbReference type="Pfam" id="PF01722">
    <property type="entry name" value="BolA"/>
    <property type="match status" value="1"/>
</dbReference>
<proteinExistence type="inferred from homology"/>
<accession>A0AAV5RQC4</accession>
<dbReference type="InterPro" id="IPR052275">
    <property type="entry name" value="Mt_Fe-S_assembly_factor"/>
</dbReference>
<keyword evidence="4" id="KW-1185">Reference proteome</keyword>
<dbReference type="PANTHER" id="PTHR46188:SF1">
    <property type="entry name" value="BOLA-LIKE PROTEIN 3"/>
    <property type="match status" value="1"/>
</dbReference>
<dbReference type="SUPFAM" id="SSF82657">
    <property type="entry name" value="BolA-like"/>
    <property type="match status" value="1"/>
</dbReference>
<evidence type="ECO:0000313" key="3">
    <source>
        <dbReference type="EMBL" id="GMM53739.1"/>
    </source>
</evidence>
<sequence>MLRTVFGASSVVARGVYPTLKGHTVLKQAFLRCISSKSIEEPVFETAEEKSVYKKLQEALNPSHLSVHDISGGCGSMYNIVVKSKSFNELTTIKQHKLVNSILKDEIGRWHGLQLSTKKDK</sequence>
<name>A0AAV5RQC4_MAUHU</name>
<reference evidence="3 4" key="1">
    <citation type="journal article" date="2023" name="Elife">
        <title>Identification of key yeast species and microbe-microbe interactions impacting larval growth of Drosophila in the wild.</title>
        <authorList>
            <person name="Mure A."/>
            <person name="Sugiura Y."/>
            <person name="Maeda R."/>
            <person name="Honda K."/>
            <person name="Sakurai N."/>
            <person name="Takahashi Y."/>
            <person name="Watada M."/>
            <person name="Katoh T."/>
            <person name="Gotoh A."/>
            <person name="Gotoh Y."/>
            <person name="Taniguchi I."/>
            <person name="Nakamura K."/>
            <person name="Hayashi T."/>
            <person name="Katayama T."/>
            <person name="Uemura T."/>
            <person name="Hattori Y."/>
        </authorList>
    </citation>
    <scope>NUCLEOTIDE SEQUENCE [LARGE SCALE GENOMIC DNA]</scope>
    <source>
        <strain evidence="3 4">KH-74</strain>
    </source>
</reference>
<comment type="similarity">
    <text evidence="1 2">Belongs to the BolA/IbaG family.</text>
</comment>
<protein>
    <submittedName>
        <fullName evidence="3">Bol3 protein</fullName>
    </submittedName>
</protein>
<gene>
    <name evidence="3" type="ORF">DAKH74_003550</name>
</gene>
<dbReference type="Gene3D" id="3.30.300.90">
    <property type="entry name" value="BolA-like"/>
    <property type="match status" value="1"/>
</dbReference>
<dbReference type="Proteomes" id="UP001377567">
    <property type="component" value="Unassembled WGS sequence"/>
</dbReference>
<evidence type="ECO:0000256" key="1">
    <source>
        <dbReference type="ARBA" id="ARBA00005578"/>
    </source>
</evidence>
<evidence type="ECO:0000313" key="4">
    <source>
        <dbReference type="Proteomes" id="UP001377567"/>
    </source>
</evidence>
<dbReference type="InterPro" id="IPR002634">
    <property type="entry name" value="BolA"/>
</dbReference>
<dbReference type="InterPro" id="IPR036065">
    <property type="entry name" value="BolA-like_sf"/>
</dbReference>